<name>A0A9W9DJF9_9AGAR</name>
<dbReference type="Proteomes" id="UP001150238">
    <property type="component" value="Unassembled WGS sequence"/>
</dbReference>
<feature type="non-terminal residue" evidence="1">
    <location>
        <position position="1"/>
    </location>
</feature>
<gene>
    <name evidence="1" type="ORF">C8J55DRAFT_393696</name>
</gene>
<dbReference type="AlphaFoldDB" id="A0A9W9DJF9"/>
<organism evidence="1 2">
    <name type="scientific">Lentinula lateritia</name>
    <dbReference type="NCBI Taxonomy" id="40482"/>
    <lineage>
        <taxon>Eukaryota</taxon>
        <taxon>Fungi</taxon>
        <taxon>Dikarya</taxon>
        <taxon>Basidiomycota</taxon>
        <taxon>Agaricomycotina</taxon>
        <taxon>Agaricomycetes</taxon>
        <taxon>Agaricomycetidae</taxon>
        <taxon>Agaricales</taxon>
        <taxon>Marasmiineae</taxon>
        <taxon>Omphalotaceae</taxon>
        <taxon>Lentinula</taxon>
    </lineage>
</organism>
<dbReference type="EMBL" id="JANVFS010000025">
    <property type="protein sequence ID" value="KAJ4473377.1"/>
    <property type="molecule type" value="Genomic_DNA"/>
</dbReference>
<proteinExistence type="predicted"/>
<protein>
    <submittedName>
        <fullName evidence="1">Uncharacterized protein</fullName>
    </submittedName>
</protein>
<comment type="caution">
    <text evidence="1">The sequence shown here is derived from an EMBL/GenBank/DDBJ whole genome shotgun (WGS) entry which is preliminary data.</text>
</comment>
<feature type="non-terminal residue" evidence="1">
    <location>
        <position position="202"/>
    </location>
</feature>
<sequence length="202" mass="23019">GTTDLQCKTLSDIPEDICQLERKFNLDVETTVYAVYSGKPIKTFEVYPFLNWFGRFIALPGIAQYGEAFCEKISDDHPPECKESASGGRFYFELKGSDGRFFIRERGNKGRWFFKFHADFFNIKGNLHGGKHNSTGIMSMSCLNLPLEIREDQAYVYIPGIIQGPREPDAKTGAYNHYLRPIIDEMLIAYTRGVQFASSDNQ</sequence>
<accession>A0A9W9DJF9</accession>
<evidence type="ECO:0000313" key="1">
    <source>
        <dbReference type="EMBL" id="KAJ4473377.1"/>
    </source>
</evidence>
<reference evidence="1" key="2">
    <citation type="journal article" date="2023" name="Proc. Natl. Acad. Sci. U.S.A.">
        <title>A global phylogenomic analysis of the shiitake genus Lentinula.</title>
        <authorList>
            <person name="Sierra-Patev S."/>
            <person name="Min B."/>
            <person name="Naranjo-Ortiz M."/>
            <person name="Looney B."/>
            <person name="Konkel Z."/>
            <person name="Slot J.C."/>
            <person name="Sakamoto Y."/>
            <person name="Steenwyk J.L."/>
            <person name="Rokas A."/>
            <person name="Carro J."/>
            <person name="Camarero S."/>
            <person name="Ferreira P."/>
            <person name="Molpeceres G."/>
            <person name="Ruiz-Duenas F.J."/>
            <person name="Serrano A."/>
            <person name="Henrissat B."/>
            <person name="Drula E."/>
            <person name="Hughes K.W."/>
            <person name="Mata J.L."/>
            <person name="Ishikawa N.K."/>
            <person name="Vargas-Isla R."/>
            <person name="Ushijima S."/>
            <person name="Smith C.A."/>
            <person name="Donoghue J."/>
            <person name="Ahrendt S."/>
            <person name="Andreopoulos W."/>
            <person name="He G."/>
            <person name="LaButti K."/>
            <person name="Lipzen A."/>
            <person name="Ng V."/>
            <person name="Riley R."/>
            <person name="Sandor L."/>
            <person name="Barry K."/>
            <person name="Martinez A.T."/>
            <person name="Xiao Y."/>
            <person name="Gibbons J.G."/>
            <person name="Terashima K."/>
            <person name="Grigoriev I.V."/>
            <person name="Hibbett D."/>
        </authorList>
    </citation>
    <scope>NUCLEOTIDE SEQUENCE</scope>
    <source>
        <strain evidence="1">Sp2 HRB7682 ss15</strain>
    </source>
</reference>
<evidence type="ECO:0000313" key="2">
    <source>
        <dbReference type="Proteomes" id="UP001150238"/>
    </source>
</evidence>
<reference evidence="1" key="1">
    <citation type="submission" date="2022-08" db="EMBL/GenBank/DDBJ databases">
        <authorList>
            <consortium name="DOE Joint Genome Institute"/>
            <person name="Min B."/>
            <person name="Riley R."/>
            <person name="Sierra-Patev S."/>
            <person name="Naranjo-Ortiz M."/>
            <person name="Looney B."/>
            <person name="Konkel Z."/>
            <person name="Slot J.C."/>
            <person name="Sakamoto Y."/>
            <person name="Steenwyk J.L."/>
            <person name="Rokas A."/>
            <person name="Carro J."/>
            <person name="Camarero S."/>
            <person name="Ferreira P."/>
            <person name="Molpeceres G."/>
            <person name="Ruiz-Duenas F.J."/>
            <person name="Serrano A."/>
            <person name="Henrissat B."/>
            <person name="Drula E."/>
            <person name="Hughes K.W."/>
            <person name="Mata J.L."/>
            <person name="Ishikawa N.K."/>
            <person name="Vargas-Isla R."/>
            <person name="Ushijima S."/>
            <person name="Smith C.A."/>
            <person name="Ahrendt S."/>
            <person name="Andreopoulos W."/>
            <person name="He G."/>
            <person name="Labutti K."/>
            <person name="Lipzen A."/>
            <person name="Ng V."/>
            <person name="Sandor L."/>
            <person name="Barry K."/>
            <person name="Martinez A.T."/>
            <person name="Xiao Y."/>
            <person name="Gibbons J.G."/>
            <person name="Terashima K."/>
            <person name="Hibbett D.S."/>
            <person name="Grigoriev I.V."/>
        </authorList>
    </citation>
    <scope>NUCLEOTIDE SEQUENCE</scope>
    <source>
        <strain evidence="1">Sp2 HRB7682 ss15</strain>
    </source>
</reference>